<keyword evidence="9" id="KW-0137">Centromere</keyword>
<evidence type="ECO:0000313" key="12">
    <source>
        <dbReference type="EMBL" id="KDQ50439.1"/>
    </source>
</evidence>
<dbReference type="AlphaFoldDB" id="A0A067P6S1"/>
<dbReference type="PANTHER" id="PTHR15459:SF3">
    <property type="entry name" value="POLYAMINE-MODULATED FACTOR 1"/>
    <property type="match status" value="1"/>
</dbReference>
<accession>A0A067P6S1</accession>
<gene>
    <name evidence="12" type="ORF">JAAARDRAFT_42096</name>
</gene>
<dbReference type="InParanoid" id="A0A067P6S1"/>
<evidence type="ECO:0000256" key="11">
    <source>
        <dbReference type="SAM" id="MobiDB-lite"/>
    </source>
</evidence>
<keyword evidence="8" id="KW-0131">Cell cycle</keyword>
<keyword evidence="6" id="KW-0995">Kinetochore</keyword>
<feature type="compositionally biased region" description="Low complexity" evidence="11">
    <location>
        <begin position="10"/>
        <end position="22"/>
    </location>
</feature>
<dbReference type="PANTHER" id="PTHR15459">
    <property type="entry name" value="POLYAMINE-MODULATED FACTOR 1"/>
    <property type="match status" value="1"/>
</dbReference>
<keyword evidence="4" id="KW-0132">Cell division</keyword>
<protein>
    <recommendedName>
        <fullName evidence="14">Kinetochore-associated protein NNF1</fullName>
    </recommendedName>
</protein>
<evidence type="ECO:0000256" key="10">
    <source>
        <dbReference type="SAM" id="Coils"/>
    </source>
</evidence>
<evidence type="ECO:0000256" key="6">
    <source>
        <dbReference type="ARBA" id="ARBA00022838"/>
    </source>
</evidence>
<name>A0A067P6S1_9AGAM</name>
<keyword evidence="3" id="KW-0158">Chromosome</keyword>
<keyword evidence="10" id="KW-0175">Coiled coil</keyword>
<reference evidence="13" key="1">
    <citation type="journal article" date="2014" name="Proc. Natl. Acad. Sci. U.S.A.">
        <title>Extensive sampling of basidiomycete genomes demonstrates inadequacy of the white-rot/brown-rot paradigm for wood decay fungi.</title>
        <authorList>
            <person name="Riley R."/>
            <person name="Salamov A.A."/>
            <person name="Brown D.W."/>
            <person name="Nagy L.G."/>
            <person name="Floudas D."/>
            <person name="Held B.W."/>
            <person name="Levasseur A."/>
            <person name="Lombard V."/>
            <person name="Morin E."/>
            <person name="Otillar R."/>
            <person name="Lindquist E.A."/>
            <person name="Sun H."/>
            <person name="LaButti K.M."/>
            <person name="Schmutz J."/>
            <person name="Jabbour D."/>
            <person name="Luo H."/>
            <person name="Baker S.E."/>
            <person name="Pisabarro A.G."/>
            <person name="Walton J.D."/>
            <person name="Blanchette R.A."/>
            <person name="Henrissat B."/>
            <person name="Martin F."/>
            <person name="Cullen D."/>
            <person name="Hibbett D.S."/>
            <person name="Grigoriev I.V."/>
        </authorList>
    </citation>
    <scope>NUCLEOTIDE SEQUENCE [LARGE SCALE GENOMIC DNA]</scope>
    <source>
        <strain evidence="13">MUCL 33604</strain>
    </source>
</reference>
<evidence type="ECO:0000313" key="13">
    <source>
        <dbReference type="Proteomes" id="UP000027265"/>
    </source>
</evidence>
<evidence type="ECO:0000256" key="4">
    <source>
        <dbReference type="ARBA" id="ARBA00022618"/>
    </source>
</evidence>
<dbReference type="Pfam" id="PF03980">
    <property type="entry name" value="Nnf1"/>
    <property type="match status" value="1"/>
</dbReference>
<dbReference type="EMBL" id="KL197760">
    <property type="protein sequence ID" value="KDQ50439.1"/>
    <property type="molecule type" value="Genomic_DNA"/>
</dbReference>
<feature type="region of interest" description="Disordered" evidence="11">
    <location>
        <begin position="1"/>
        <end position="29"/>
    </location>
</feature>
<feature type="coiled-coil region" evidence="10">
    <location>
        <begin position="150"/>
        <end position="187"/>
    </location>
</feature>
<comment type="subcellular location">
    <subcellularLocation>
        <location evidence="2">Chromosome</location>
        <location evidence="2">Centromere</location>
        <location evidence="2">Kinetochore</location>
    </subcellularLocation>
    <subcellularLocation>
        <location evidence="1">Nucleus</location>
    </subcellularLocation>
</comment>
<dbReference type="Proteomes" id="UP000027265">
    <property type="component" value="Unassembled WGS sequence"/>
</dbReference>
<evidence type="ECO:0000256" key="3">
    <source>
        <dbReference type="ARBA" id="ARBA00022454"/>
    </source>
</evidence>
<evidence type="ECO:0008006" key="14">
    <source>
        <dbReference type="Google" id="ProtNLM"/>
    </source>
</evidence>
<dbReference type="GO" id="GO:0005634">
    <property type="term" value="C:nucleus"/>
    <property type="evidence" value="ECO:0007669"/>
    <property type="project" value="UniProtKB-SubCell"/>
</dbReference>
<evidence type="ECO:0000256" key="7">
    <source>
        <dbReference type="ARBA" id="ARBA00023242"/>
    </source>
</evidence>
<evidence type="ECO:0000256" key="9">
    <source>
        <dbReference type="ARBA" id="ARBA00023328"/>
    </source>
</evidence>
<proteinExistence type="predicted"/>
<dbReference type="OrthoDB" id="18453at2759"/>
<evidence type="ECO:0000256" key="2">
    <source>
        <dbReference type="ARBA" id="ARBA00004629"/>
    </source>
</evidence>
<dbReference type="GO" id="GO:0000444">
    <property type="term" value="C:MIS12/MIND type complex"/>
    <property type="evidence" value="ECO:0007669"/>
    <property type="project" value="InterPro"/>
</dbReference>
<organism evidence="12 13">
    <name type="scientific">Jaapia argillacea MUCL 33604</name>
    <dbReference type="NCBI Taxonomy" id="933084"/>
    <lineage>
        <taxon>Eukaryota</taxon>
        <taxon>Fungi</taxon>
        <taxon>Dikarya</taxon>
        <taxon>Basidiomycota</taxon>
        <taxon>Agaricomycotina</taxon>
        <taxon>Agaricomycetes</taxon>
        <taxon>Agaricomycetidae</taxon>
        <taxon>Jaapiales</taxon>
        <taxon>Jaapiaceae</taxon>
        <taxon>Jaapia</taxon>
    </lineage>
</organism>
<sequence length="231" mass="26108">MASSSQLFNATAPTAAELATPTPKKRVEPPSKRWLHFHSALQLAIQRVAHKWTYEDFAECFSAVVEGDKDADLTQLHTTISRYMESMISTSCEQLLEKYNARENIDTLHSVVTEARAHKAAGGSDGEGNLGPDVWRENLHPKAAVRARTVPVLEEEVKRLKESLAELENNNRELQLVMQENVRKREEADQKATQLLDTLVEVHAKWDELPLEQIQEWALIMAETMSTSRPP</sequence>
<dbReference type="InterPro" id="IPR007128">
    <property type="entry name" value="PMF1/Nnf1"/>
</dbReference>
<dbReference type="GO" id="GO:0051301">
    <property type="term" value="P:cell division"/>
    <property type="evidence" value="ECO:0007669"/>
    <property type="project" value="UniProtKB-KW"/>
</dbReference>
<evidence type="ECO:0000256" key="1">
    <source>
        <dbReference type="ARBA" id="ARBA00004123"/>
    </source>
</evidence>
<evidence type="ECO:0000256" key="5">
    <source>
        <dbReference type="ARBA" id="ARBA00022776"/>
    </source>
</evidence>
<keyword evidence="7" id="KW-0539">Nucleus</keyword>
<keyword evidence="5" id="KW-0498">Mitosis</keyword>
<dbReference type="GO" id="GO:0007059">
    <property type="term" value="P:chromosome segregation"/>
    <property type="evidence" value="ECO:0007669"/>
    <property type="project" value="TreeGrafter"/>
</dbReference>
<dbReference type="HOGENOM" id="CLU_1332077_0_0_1"/>
<evidence type="ECO:0000256" key="8">
    <source>
        <dbReference type="ARBA" id="ARBA00023306"/>
    </source>
</evidence>
<keyword evidence="13" id="KW-1185">Reference proteome</keyword>